<evidence type="ECO:0000313" key="7">
    <source>
        <dbReference type="EMBL" id="OCQ51559.1"/>
    </source>
</evidence>
<evidence type="ECO:0000259" key="6">
    <source>
        <dbReference type="Pfam" id="PF00419"/>
    </source>
</evidence>
<dbReference type="PATRIC" id="fig|286156.4.peg.3747"/>
<protein>
    <submittedName>
        <fullName evidence="7">Type-1 fimbrial protein, A chain</fullName>
    </submittedName>
</protein>
<comment type="similarity">
    <text evidence="2">Belongs to the fimbrial protein family.</text>
</comment>
<evidence type="ECO:0000256" key="4">
    <source>
        <dbReference type="ARBA" id="ARBA00023263"/>
    </source>
</evidence>
<dbReference type="Pfam" id="PF00419">
    <property type="entry name" value="Fimbrial"/>
    <property type="match status" value="1"/>
</dbReference>
<comment type="caution">
    <text evidence="7">The sequence shown here is derived from an EMBL/GenBank/DDBJ whole genome shotgun (WGS) entry which is preliminary data.</text>
</comment>
<name>A0A1C0U0W1_9GAMM</name>
<feature type="chain" id="PRO_5008646624" evidence="5">
    <location>
        <begin position="23"/>
        <end position="342"/>
    </location>
</feature>
<dbReference type="InterPro" id="IPR000259">
    <property type="entry name" value="Adhesion_dom_fimbrial"/>
</dbReference>
<dbReference type="EMBL" id="LOMY01000119">
    <property type="protein sequence ID" value="OCQ51559.1"/>
    <property type="molecule type" value="Genomic_DNA"/>
</dbReference>
<feature type="domain" description="Fimbrial-type adhesion" evidence="6">
    <location>
        <begin position="209"/>
        <end position="341"/>
    </location>
</feature>
<dbReference type="Proteomes" id="UP000093476">
    <property type="component" value="Unassembled WGS sequence"/>
</dbReference>
<dbReference type="InterPro" id="IPR050263">
    <property type="entry name" value="Bact_Fimbrial_Adh_Pro"/>
</dbReference>
<evidence type="ECO:0000256" key="3">
    <source>
        <dbReference type="ARBA" id="ARBA00022729"/>
    </source>
</evidence>
<dbReference type="PANTHER" id="PTHR33420">
    <property type="entry name" value="FIMBRIAL SUBUNIT ELFA-RELATED"/>
    <property type="match status" value="1"/>
</dbReference>
<keyword evidence="4" id="KW-0281">Fimbrium</keyword>
<dbReference type="PANTHER" id="PTHR33420:SF12">
    <property type="entry name" value="FIMBRIN-LIKE PROTEIN FIMI-RELATED"/>
    <property type="match status" value="1"/>
</dbReference>
<keyword evidence="3 5" id="KW-0732">Signal</keyword>
<evidence type="ECO:0000256" key="1">
    <source>
        <dbReference type="ARBA" id="ARBA00004561"/>
    </source>
</evidence>
<dbReference type="InterPro" id="IPR008966">
    <property type="entry name" value="Adhesion_dom_sf"/>
</dbReference>
<dbReference type="STRING" id="286156.Ppb6_03290"/>
<evidence type="ECO:0000256" key="2">
    <source>
        <dbReference type="ARBA" id="ARBA00006671"/>
    </source>
</evidence>
<dbReference type="GO" id="GO:0009289">
    <property type="term" value="C:pilus"/>
    <property type="evidence" value="ECO:0007669"/>
    <property type="project" value="UniProtKB-SubCell"/>
</dbReference>
<sequence length="342" mass="37511" precursor="true">MKHYLWLFIAPILLLNSNKSFAECQLNPNATPIYLHFNLKDAEQEINKANNKDINIKTFSAEQIASEMGIDVNAPIFSCDEENIPLMFGDSVLTGKPGNTEHGTGGLKIIEDKLYLYFVISGGNIGKIGYPKADGTNYSYNLGTRKRITWKDIGNVSIYLHKKGAIHSGKSLSSGVMFKLAALGNPALNLISVKHSSTYRFKTMGCMTTTPLRKVNFGNVQSSLFKGRGTTAGYANFDIIINCVENVIPKITFSGRGIKNPTDTPDSVIRLDNSNNANTAKGVGVQILYDGTPVSLEKPLVFGRTSQDSGYIAHFTARYYQTRNKITGGIANATAHFTIQYE</sequence>
<dbReference type="GO" id="GO:0043709">
    <property type="term" value="P:cell adhesion involved in single-species biofilm formation"/>
    <property type="evidence" value="ECO:0007669"/>
    <property type="project" value="TreeGrafter"/>
</dbReference>
<dbReference type="AlphaFoldDB" id="A0A1C0U0W1"/>
<dbReference type="Gene3D" id="2.60.40.1090">
    <property type="entry name" value="Fimbrial-type adhesion domain"/>
    <property type="match status" value="1"/>
</dbReference>
<comment type="subcellular location">
    <subcellularLocation>
        <location evidence="1">Fimbrium</location>
    </subcellularLocation>
</comment>
<feature type="signal peptide" evidence="5">
    <location>
        <begin position="1"/>
        <end position="22"/>
    </location>
</feature>
<dbReference type="SUPFAM" id="SSF49401">
    <property type="entry name" value="Bacterial adhesins"/>
    <property type="match status" value="1"/>
</dbReference>
<evidence type="ECO:0000256" key="5">
    <source>
        <dbReference type="SAM" id="SignalP"/>
    </source>
</evidence>
<evidence type="ECO:0000313" key="8">
    <source>
        <dbReference type="Proteomes" id="UP000093476"/>
    </source>
</evidence>
<dbReference type="InterPro" id="IPR036937">
    <property type="entry name" value="Adhesion_dom_fimbrial_sf"/>
</dbReference>
<reference evidence="7 8" key="1">
    <citation type="submission" date="2015-12" db="EMBL/GenBank/DDBJ databases">
        <title>Genome comparisons provide insights into the role of secondary metabolites in the pathogenic phase of the Photorhabdus life cycle.</title>
        <authorList>
            <person name="Tobias N.J."/>
            <person name="Mishra B."/>
            <person name="Gupta D.K."/>
            <person name="Thines M."/>
            <person name="Stinear T.P."/>
            <person name="Bode H.B."/>
        </authorList>
    </citation>
    <scope>NUCLEOTIDE SEQUENCE [LARGE SCALE GENOMIC DNA]</scope>
    <source>
        <strain evidence="7 8">PB68.1</strain>
    </source>
</reference>
<accession>A0A1C0U0W1</accession>
<gene>
    <name evidence="7" type="primary">fimA_1</name>
    <name evidence="7" type="ORF">Ppb6_03290</name>
</gene>
<keyword evidence="8" id="KW-1185">Reference proteome</keyword>
<organism evidence="7 8">
    <name type="scientific">Photorhabdus australis subsp. thailandensis</name>
    <dbReference type="NCBI Taxonomy" id="2805096"/>
    <lineage>
        <taxon>Bacteria</taxon>
        <taxon>Pseudomonadati</taxon>
        <taxon>Pseudomonadota</taxon>
        <taxon>Gammaproteobacteria</taxon>
        <taxon>Enterobacterales</taxon>
        <taxon>Morganellaceae</taxon>
        <taxon>Photorhabdus</taxon>
    </lineage>
</organism>
<dbReference type="RefSeq" id="WP_065824029.1">
    <property type="nucleotide sequence ID" value="NZ_CAWMQZ010000119.1"/>
</dbReference>
<proteinExistence type="inferred from homology"/>